<dbReference type="AlphaFoldDB" id="A0A3S4FQ53"/>
<dbReference type="Proteomes" id="UP000307968">
    <property type="component" value="Chromosome"/>
</dbReference>
<dbReference type="EMBL" id="LR134155">
    <property type="protein sequence ID" value="VEA70110.1"/>
    <property type="molecule type" value="Genomic_DNA"/>
</dbReference>
<dbReference type="Pfam" id="PF17001">
    <property type="entry name" value="T3SS_basalb_I"/>
    <property type="match status" value="1"/>
</dbReference>
<accession>A0A3S4FQ53</accession>
<protein>
    <submittedName>
        <fullName evidence="2">Type III secretion needle MxiH like</fullName>
    </submittedName>
</protein>
<dbReference type="InterPro" id="IPR012670">
    <property type="entry name" value="T3SS_YscI/HrpB"/>
</dbReference>
<dbReference type="Proteomes" id="UP000271603">
    <property type="component" value="Chromosome"/>
</dbReference>
<reference evidence="2 4" key="1">
    <citation type="submission" date="2018-12" db="EMBL/GenBank/DDBJ databases">
        <authorList>
            <consortium name="Pathogen Informatics"/>
        </authorList>
    </citation>
    <scope>NUCLEOTIDE SEQUENCE [LARGE SCALE GENOMIC DNA]</scope>
    <source>
        <strain evidence="3 5">NCTC12971</strain>
        <strain evidence="2 4">NCTC9419</strain>
    </source>
</reference>
<evidence type="ECO:0000313" key="5">
    <source>
        <dbReference type="Proteomes" id="UP000307968"/>
    </source>
</evidence>
<evidence type="ECO:0000313" key="2">
    <source>
        <dbReference type="EMBL" id="VEA70110.1"/>
    </source>
</evidence>
<feature type="region of interest" description="Disordered" evidence="1">
    <location>
        <begin position="1"/>
        <end position="24"/>
    </location>
</feature>
<dbReference type="STRING" id="61652.AXX16_1221"/>
<evidence type="ECO:0000256" key="1">
    <source>
        <dbReference type="SAM" id="MobiDB-lite"/>
    </source>
</evidence>
<sequence length="117" mass="12129">MKIPHNGPSLAGAPLTTSAGGVADANQDDMHAFSAALNAPAGDGQENLLSGLGGAISDNQRAQQQAFRNLEVASRSSNPTDFSQANAALSDYYIQSLMNAKIIAKGTQTLDKLTNLQ</sequence>
<proteinExistence type="predicted"/>
<organism evidence="2 4">
    <name type="scientific">Serratia rubidaea</name>
    <name type="common">Serratia marinorubra</name>
    <dbReference type="NCBI Taxonomy" id="61652"/>
    <lineage>
        <taxon>Bacteria</taxon>
        <taxon>Pseudomonadati</taxon>
        <taxon>Pseudomonadota</taxon>
        <taxon>Gammaproteobacteria</taxon>
        <taxon>Enterobacterales</taxon>
        <taxon>Yersiniaceae</taxon>
        <taxon>Serratia</taxon>
    </lineage>
</organism>
<dbReference type="RefSeq" id="WP_054307229.1">
    <property type="nucleotide sequence ID" value="NZ_CAMIPJ010000008.1"/>
</dbReference>
<name>A0A3S4FQ53_SERRU</name>
<dbReference type="GO" id="GO:0030254">
    <property type="term" value="P:protein secretion by the type III secretion system"/>
    <property type="evidence" value="ECO:0007669"/>
    <property type="project" value="InterPro"/>
</dbReference>
<dbReference type="EMBL" id="LR590463">
    <property type="protein sequence ID" value="VTP67127.1"/>
    <property type="molecule type" value="Genomic_DNA"/>
</dbReference>
<dbReference type="GeneID" id="61762787"/>
<evidence type="ECO:0000313" key="4">
    <source>
        <dbReference type="Proteomes" id="UP000271603"/>
    </source>
</evidence>
<evidence type="ECO:0000313" key="3">
    <source>
        <dbReference type="EMBL" id="VTP67127.1"/>
    </source>
</evidence>
<gene>
    <name evidence="3" type="ORF">NCTC12971_04950</name>
    <name evidence="2" type="ORF">NCTC9419_01602</name>
</gene>